<proteinExistence type="inferred from homology"/>
<accession>A0A3N4M3S2</accession>
<comment type="subcellular location">
    <subcellularLocation>
        <location evidence="8">Cytoplasm</location>
    </subcellularLocation>
    <subcellularLocation>
        <location evidence="8">Nucleus</location>
    </subcellularLocation>
</comment>
<dbReference type="PROSITE" id="PS51559">
    <property type="entry name" value="SAM_RMT2"/>
    <property type="match status" value="1"/>
</dbReference>
<evidence type="ECO:0000256" key="5">
    <source>
        <dbReference type="ARBA" id="ARBA00022679"/>
    </source>
</evidence>
<dbReference type="CDD" id="cd02440">
    <property type="entry name" value="AdoMet_MTases"/>
    <property type="match status" value="1"/>
</dbReference>
<evidence type="ECO:0000256" key="4">
    <source>
        <dbReference type="ARBA" id="ARBA00022603"/>
    </source>
</evidence>
<name>A0A3N4M3S2_9PEZI</name>
<evidence type="ECO:0000313" key="12">
    <source>
        <dbReference type="Proteomes" id="UP000267821"/>
    </source>
</evidence>
<dbReference type="GO" id="GO:0005634">
    <property type="term" value="C:nucleus"/>
    <property type="evidence" value="ECO:0007669"/>
    <property type="project" value="UniProtKB-SubCell"/>
</dbReference>
<evidence type="ECO:0000256" key="2">
    <source>
        <dbReference type="ARBA" id="ARBA00011245"/>
    </source>
</evidence>
<protein>
    <recommendedName>
        <fullName evidence="8">Arginine N-methyltransferase 2</fullName>
        <ecNumber evidence="8">2.1.1.-</ecNumber>
    </recommendedName>
</protein>
<dbReference type="PANTHER" id="PTHR32379:SF1">
    <property type="entry name" value="GUANIDINOACETATE N-METHYLTRANSFERASE"/>
    <property type="match status" value="1"/>
</dbReference>
<evidence type="ECO:0000256" key="7">
    <source>
        <dbReference type="ARBA" id="ARBA00023242"/>
    </source>
</evidence>
<dbReference type="InParanoid" id="A0A3N4M3S2"/>
<dbReference type="Proteomes" id="UP000267821">
    <property type="component" value="Unassembled WGS sequence"/>
</dbReference>
<dbReference type="STRING" id="1051890.A0A3N4M3S2"/>
<dbReference type="InterPro" id="IPR036770">
    <property type="entry name" value="Ankyrin_rpt-contain_sf"/>
</dbReference>
<dbReference type="GO" id="GO:0005737">
    <property type="term" value="C:cytoplasm"/>
    <property type="evidence" value="ECO:0007669"/>
    <property type="project" value="UniProtKB-SubCell"/>
</dbReference>
<dbReference type="SUPFAM" id="SSF53335">
    <property type="entry name" value="S-adenosyl-L-methionine-dependent methyltransferases"/>
    <property type="match status" value="1"/>
</dbReference>
<evidence type="ECO:0000256" key="3">
    <source>
        <dbReference type="ARBA" id="ARBA00022490"/>
    </source>
</evidence>
<dbReference type="EC" id="2.1.1.-" evidence="8"/>
<dbReference type="InterPro" id="IPR051038">
    <property type="entry name" value="RMT2/GAMT_Mtase"/>
</dbReference>
<feature type="compositionally biased region" description="Low complexity" evidence="9">
    <location>
        <begin position="156"/>
        <end position="167"/>
    </location>
</feature>
<evidence type="ECO:0000259" key="10">
    <source>
        <dbReference type="PROSITE" id="PS51559"/>
    </source>
</evidence>
<gene>
    <name evidence="11" type="ORF">L211DRAFT_832515</name>
</gene>
<dbReference type="GO" id="GO:0019702">
    <property type="term" value="F:protein arginine N5-methyltransferase activity"/>
    <property type="evidence" value="ECO:0007669"/>
    <property type="project" value="TreeGrafter"/>
</dbReference>
<keyword evidence="7 8" id="KW-0539">Nucleus</keyword>
<evidence type="ECO:0000256" key="9">
    <source>
        <dbReference type="SAM" id="MobiDB-lite"/>
    </source>
</evidence>
<keyword evidence="12" id="KW-1185">Reference proteome</keyword>
<comment type="subunit">
    <text evidence="2 8">Monomer.</text>
</comment>
<dbReference type="OrthoDB" id="19014at2759"/>
<dbReference type="FunCoup" id="A0A3N4M3S2">
    <property type="interactions" value="372"/>
</dbReference>
<dbReference type="Gene3D" id="3.40.50.150">
    <property type="entry name" value="Vaccinia Virus protein VP39"/>
    <property type="match status" value="1"/>
</dbReference>
<keyword evidence="6" id="KW-0949">S-adenosyl-L-methionine</keyword>
<dbReference type="GO" id="GO:0032259">
    <property type="term" value="P:methylation"/>
    <property type="evidence" value="ECO:0007669"/>
    <property type="project" value="UniProtKB-KW"/>
</dbReference>
<dbReference type="InterPro" id="IPR017408">
    <property type="entry name" value="Arginine_N-MeTrfase_2"/>
</dbReference>
<dbReference type="Gene3D" id="1.25.40.20">
    <property type="entry name" value="Ankyrin repeat-containing domain"/>
    <property type="match status" value="1"/>
</dbReference>
<evidence type="ECO:0000313" key="11">
    <source>
        <dbReference type="EMBL" id="RPB29813.1"/>
    </source>
</evidence>
<evidence type="ECO:0000256" key="8">
    <source>
        <dbReference type="PIRNR" id="PIRNR038148"/>
    </source>
</evidence>
<sequence>MPTTEETIILLSSHDHNLSVLAPLLRQQRPTCQEPETLHTPLHKAILGAAQYLSISDCNLQEEKMKLAEQTVRLLLENGAIWNDLNREGKTPGCVADEKGLKGLYEIMVDAGVRAELLFSRLDGYISLGGGESGGEDEEEEEQGEKGDKEMEEEVPALVPAETAAAADGEPKGMLEEDGKGAAEPEWKDPNPVTSPAYLSSRLTYHPDKLLDADSNGVMMSWETDIMRRTVELLLPPTSTPPSFTTTSGPRVLNIGFGMGIIDTLFQSHSPPPQKHTIIEAHPDVLTHHLHATSPWRTNPTIEILPGRWQDVLPPLITRGEIYDAIYFDTFAEDYSALRDFFTEYVIALLNPEGGRFGFFNGLGADRRISYDVYRKIAEMDLFEAGLETKWEVVRVGDLDKEVEWEGVKRKYWCLDEYWLPVCTFLGELEEGM</sequence>
<evidence type="ECO:0000256" key="6">
    <source>
        <dbReference type="ARBA" id="ARBA00022691"/>
    </source>
</evidence>
<feature type="domain" description="RMT2" evidence="10">
    <location>
        <begin position="191"/>
        <end position="433"/>
    </location>
</feature>
<dbReference type="PIRSF" id="PIRSF038148">
    <property type="entry name" value="Arginine_N-mtfrase-2"/>
    <property type="match status" value="1"/>
</dbReference>
<comment type="similarity">
    <text evidence="8">Belongs to the class I-like SAM-binding methyltransferase superfamily. RMT2 methyltransferase family.</text>
</comment>
<feature type="compositionally biased region" description="Acidic residues" evidence="9">
    <location>
        <begin position="134"/>
        <end position="143"/>
    </location>
</feature>
<evidence type="ECO:0000256" key="1">
    <source>
        <dbReference type="ARBA" id="ARBA00002207"/>
    </source>
</evidence>
<keyword evidence="5 8" id="KW-0808">Transferase</keyword>
<dbReference type="PANTHER" id="PTHR32379">
    <property type="entry name" value="GUANIDINOACETATE N-METHYLTRANSFERASE"/>
    <property type="match status" value="1"/>
</dbReference>
<feature type="region of interest" description="Disordered" evidence="9">
    <location>
        <begin position="128"/>
        <end position="195"/>
    </location>
</feature>
<feature type="compositionally biased region" description="Basic and acidic residues" evidence="9">
    <location>
        <begin position="169"/>
        <end position="189"/>
    </location>
</feature>
<keyword evidence="3 8" id="KW-0963">Cytoplasm</keyword>
<dbReference type="InterPro" id="IPR029063">
    <property type="entry name" value="SAM-dependent_MTases_sf"/>
</dbReference>
<dbReference type="SUPFAM" id="SSF48403">
    <property type="entry name" value="Ankyrin repeat"/>
    <property type="match status" value="1"/>
</dbReference>
<dbReference type="InterPro" id="IPR026480">
    <property type="entry name" value="RMT2_dom"/>
</dbReference>
<reference evidence="11 12" key="1">
    <citation type="journal article" date="2018" name="Nat. Ecol. Evol.">
        <title>Pezizomycetes genomes reveal the molecular basis of ectomycorrhizal truffle lifestyle.</title>
        <authorList>
            <person name="Murat C."/>
            <person name="Payen T."/>
            <person name="Noel B."/>
            <person name="Kuo A."/>
            <person name="Morin E."/>
            <person name="Chen J."/>
            <person name="Kohler A."/>
            <person name="Krizsan K."/>
            <person name="Balestrini R."/>
            <person name="Da Silva C."/>
            <person name="Montanini B."/>
            <person name="Hainaut M."/>
            <person name="Levati E."/>
            <person name="Barry K.W."/>
            <person name="Belfiori B."/>
            <person name="Cichocki N."/>
            <person name="Clum A."/>
            <person name="Dockter R.B."/>
            <person name="Fauchery L."/>
            <person name="Guy J."/>
            <person name="Iotti M."/>
            <person name="Le Tacon F."/>
            <person name="Lindquist E.A."/>
            <person name="Lipzen A."/>
            <person name="Malagnac F."/>
            <person name="Mello A."/>
            <person name="Molinier V."/>
            <person name="Miyauchi S."/>
            <person name="Poulain J."/>
            <person name="Riccioni C."/>
            <person name="Rubini A."/>
            <person name="Sitrit Y."/>
            <person name="Splivallo R."/>
            <person name="Traeger S."/>
            <person name="Wang M."/>
            <person name="Zifcakova L."/>
            <person name="Wipf D."/>
            <person name="Zambonelli A."/>
            <person name="Paolocci F."/>
            <person name="Nowrousian M."/>
            <person name="Ottonello S."/>
            <person name="Baldrian P."/>
            <person name="Spatafora J.W."/>
            <person name="Henrissat B."/>
            <person name="Nagy L.G."/>
            <person name="Aury J.M."/>
            <person name="Wincker P."/>
            <person name="Grigoriev I.V."/>
            <person name="Bonfante P."/>
            <person name="Martin F.M."/>
        </authorList>
    </citation>
    <scope>NUCLEOTIDE SEQUENCE [LARGE SCALE GENOMIC DNA]</scope>
    <source>
        <strain evidence="11 12">ATCC MYA-4762</strain>
    </source>
</reference>
<organism evidence="11 12">
    <name type="scientific">Terfezia boudieri ATCC MYA-4762</name>
    <dbReference type="NCBI Taxonomy" id="1051890"/>
    <lineage>
        <taxon>Eukaryota</taxon>
        <taxon>Fungi</taxon>
        <taxon>Dikarya</taxon>
        <taxon>Ascomycota</taxon>
        <taxon>Pezizomycotina</taxon>
        <taxon>Pezizomycetes</taxon>
        <taxon>Pezizales</taxon>
        <taxon>Pezizaceae</taxon>
        <taxon>Terfezia</taxon>
    </lineage>
</organism>
<keyword evidence="4 8" id="KW-0489">Methyltransferase</keyword>
<dbReference type="AlphaFoldDB" id="A0A3N4M3S2"/>
<dbReference type="EMBL" id="ML121527">
    <property type="protein sequence ID" value="RPB29813.1"/>
    <property type="molecule type" value="Genomic_DNA"/>
</dbReference>
<comment type="function">
    <text evidence="1 8">S-adenosyl-L-methionine-dependent protein-arginine N-methyltransferase that methylates the delta-nitrogen atom of arginine residues to form N5-methylarginine (type IV) in target proteins. Monomethylates ribosomal protein L12.</text>
</comment>